<dbReference type="InterPro" id="IPR004919">
    <property type="entry name" value="GmrSD_N"/>
</dbReference>
<dbReference type="Proteomes" id="UP000886860">
    <property type="component" value="Unassembled WGS sequence"/>
</dbReference>
<accession>A0A9D1GIT9</accession>
<evidence type="ECO:0000313" key="2">
    <source>
        <dbReference type="EMBL" id="HIT41631.1"/>
    </source>
</evidence>
<feature type="domain" description="GmrSD restriction endonucleases N-terminal" evidence="1">
    <location>
        <begin position="86"/>
        <end position="230"/>
    </location>
</feature>
<reference evidence="2" key="1">
    <citation type="submission" date="2020-10" db="EMBL/GenBank/DDBJ databases">
        <authorList>
            <person name="Gilroy R."/>
        </authorList>
    </citation>
    <scope>NUCLEOTIDE SEQUENCE</scope>
    <source>
        <strain evidence="2">CHK123-3438</strain>
    </source>
</reference>
<dbReference type="Pfam" id="PF03235">
    <property type="entry name" value="GmrSD_N"/>
    <property type="match status" value="1"/>
</dbReference>
<comment type="caution">
    <text evidence="2">The sequence shown here is derived from an EMBL/GenBank/DDBJ whole genome shotgun (WGS) entry which is preliminary data.</text>
</comment>
<gene>
    <name evidence="2" type="ORF">IAB60_05965</name>
</gene>
<protein>
    <submittedName>
        <fullName evidence="2">DUF262 domain-containing protein</fullName>
    </submittedName>
</protein>
<organism evidence="2 3">
    <name type="scientific">Candidatus Caccovicinus merdipullorum</name>
    <dbReference type="NCBI Taxonomy" id="2840724"/>
    <lineage>
        <taxon>Bacteria</taxon>
        <taxon>Bacillati</taxon>
        <taxon>Bacillota</taxon>
        <taxon>Clostridia</taxon>
        <taxon>Eubacteriales</taxon>
        <taxon>Candidatus Caccovicinus</taxon>
    </lineage>
</organism>
<evidence type="ECO:0000313" key="3">
    <source>
        <dbReference type="Proteomes" id="UP000886860"/>
    </source>
</evidence>
<evidence type="ECO:0000259" key="1">
    <source>
        <dbReference type="Pfam" id="PF03235"/>
    </source>
</evidence>
<name>A0A9D1GIT9_9FIRM</name>
<reference evidence="2" key="2">
    <citation type="journal article" date="2021" name="PeerJ">
        <title>Extensive microbial diversity within the chicken gut microbiome revealed by metagenomics and culture.</title>
        <authorList>
            <person name="Gilroy R."/>
            <person name="Ravi A."/>
            <person name="Getino M."/>
            <person name="Pursley I."/>
            <person name="Horton D.L."/>
            <person name="Alikhan N.F."/>
            <person name="Baker D."/>
            <person name="Gharbi K."/>
            <person name="Hall N."/>
            <person name="Watson M."/>
            <person name="Adriaenssens E.M."/>
            <person name="Foster-Nyarko E."/>
            <person name="Jarju S."/>
            <person name="Secka A."/>
            <person name="Antonio M."/>
            <person name="Oren A."/>
            <person name="Chaudhuri R.R."/>
            <person name="La Ragione R."/>
            <person name="Hildebrand F."/>
            <person name="Pallen M.J."/>
        </authorList>
    </citation>
    <scope>NUCLEOTIDE SEQUENCE</scope>
    <source>
        <strain evidence="2">CHK123-3438</strain>
    </source>
</reference>
<dbReference type="EMBL" id="DVKS01000100">
    <property type="protein sequence ID" value="HIT41631.1"/>
    <property type="molecule type" value="Genomic_DNA"/>
</dbReference>
<proteinExistence type="predicted"/>
<sequence>MEDVLLKEELDKLIDIGKENGGLRTTTIIHLLNDLGRNEDENYRQVLEYIEDKKIVLIVDNFAEKNLILDSSKIAILPKTLSVESIIKKIQYEEINLDTDFQRKRSLWSDSVKSQLIESLMIQLPIPPMYFDGHDPNRWQVIDGLQRLCTLKEFLIDKKWKLKDLEYLPDYNNCSMEDLPRIYQRRIEEGQMAFYLILPETPEDVKYSLFKRINTPGLTLEPQEIRHALYQGKATRLLQELAENDTFVKATDGDISSKRMQDREIVLRYLALRYLGVEVYKEGNVDNYLNKAMKFINDQTDEFIDECKKTYFSALECMFSVFGKYAFRRISKIRPSDKKPFNTALFESWMNGVSLLNGKEQERLIKNKEQLKELYIEELDKKSSFYNDIGSGKYRSLIRRNETIKKMIQEVLDAD</sequence>
<dbReference type="PANTHER" id="PTHR39639">
    <property type="entry name" value="CHROMOSOME 16, WHOLE GENOME SHOTGUN SEQUENCE"/>
    <property type="match status" value="1"/>
</dbReference>
<dbReference type="AlphaFoldDB" id="A0A9D1GIT9"/>
<dbReference type="PANTHER" id="PTHR39639:SF1">
    <property type="entry name" value="DUF262 DOMAIN-CONTAINING PROTEIN"/>
    <property type="match status" value="1"/>
</dbReference>